<dbReference type="SUPFAM" id="SSF51735">
    <property type="entry name" value="NAD(P)-binding Rossmann-fold domains"/>
    <property type="match status" value="1"/>
</dbReference>
<dbReference type="InterPro" id="IPR007886">
    <property type="entry name" value="AlaDH/PNT_N"/>
</dbReference>
<protein>
    <submittedName>
        <fullName evidence="4">N5-(Carboxyethyl)ornithine synthase</fullName>
    </submittedName>
</protein>
<evidence type="ECO:0000313" key="4">
    <source>
        <dbReference type="EMBL" id="SHE32684.1"/>
    </source>
</evidence>
<sequence length="330" mass="37517">MKTVGFVISDLVSEKRRGLLPEDIKDIKHHSKVYVEAGYGEVLGINDIEYEEMGVQICSHEEALKQDIICDLKVGNASYLEQLTPQQAVFGWIHAEGNEELVDRLCQNKLTVIAWEDLYEANRHVFWENNHIAGQAAVLHAFTLFGKFPKRLKVALIGRGNVSMGAYEILISLGAEVSIYNRERVKYLSEEIDQFDVVVNGVLWNKSREDHLIYRKDLKRMKNNAMIIDVSADTAGAIESSRPTGLEDPIYKLDGVLHYVVDHTPSIFFHSASESISKEVVRYIDYLIEDNIKNQTTLSNAVIIKDGHVINEKVRKSMNRKGLINEKIKF</sequence>
<dbReference type="InterPro" id="IPR007698">
    <property type="entry name" value="AlaDH/PNT_NAD(H)-bd"/>
</dbReference>
<dbReference type="InterPro" id="IPR036291">
    <property type="entry name" value="NAD(P)-bd_dom_sf"/>
</dbReference>
<dbReference type="Proteomes" id="UP000184128">
    <property type="component" value="Unassembled WGS sequence"/>
</dbReference>
<dbReference type="Gene3D" id="3.40.50.720">
    <property type="entry name" value="NAD(P)-binding Rossmann-like Domain"/>
    <property type="match status" value="4"/>
</dbReference>
<reference evidence="4 5" key="1">
    <citation type="submission" date="2016-11" db="EMBL/GenBank/DDBJ databases">
        <authorList>
            <person name="Jaros S."/>
            <person name="Januszkiewicz K."/>
            <person name="Wedrychowicz H."/>
        </authorList>
    </citation>
    <scope>NUCLEOTIDE SEQUENCE [LARGE SCALE GENOMIC DNA]</scope>
    <source>
        <strain evidence="4 5">DSM 15692</strain>
    </source>
</reference>
<gene>
    <name evidence="4" type="ORF">SAMN02745249_00213</name>
</gene>
<dbReference type="Pfam" id="PF01262">
    <property type="entry name" value="AlaDh_PNT_C"/>
    <property type="match status" value="1"/>
</dbReference>
<dbReference type="SMART" id="SM01002">
    <property type="entry name" value="AlaDh_PNT_C"/>
    <property type="match status" value="1"/>
</dbReference>
<dbReference type="PANTHER" id="PTHR42795:SF1">
    <property type="entry name" value="ALANINE DEHYDROGENASE"/>
    <property type="match status" value="1"/>
</dbReference>
<keyword evidence="5" id="KW-1185">Reference proteome</keyword>
<dbReference type="AlphaFoldDB" id="A0A1M4SK78"/>
<dbReference type="RefSeq" id="WP_073294883.1">
    <property type="nucleotide sequence ID" value="NZ_FQUF01000003.1"/>
</dbReference>
<dbReference type="SUPFAM" id="SSF52283">
    <property type="entry name" value="Formate/glycerate dehydrogenase catalytic domain-like"/>
    <property type="match status" value="1"/>
</dbReference>
<dbReference type="GO" id="GO:0000286">
    <property type="term" value="F:alanine dehydrogenase activity"/>
    <property type="evidence" value="ECO:0007669"/>
    <property type="project" value="TreeGrafter"/>
</dbReference>
<accession>A0A1M4SK78</accession>
<feature type="domain" description="Alanine dehydrogenase/pyridine nucleotide transhydrogenase N-terminal" evidence="3">
    <location>
        <begin position="5"/>
        <end position="133"/>
    </location>
</feature>
<organism evidence="4 5">
    <name type="scientific">Atopostipes suicloacalis DSM 15692</name>
    <dbReference type="NCBI Taxonomy" id="1121025"/>
    <lineage>
        <taxon>Bacteria</taxon>
        <taxon>Bacillati</taxon>
        <taxon>Bacillota</taxon>
        <taxon>Bacilli</taxon>
        <taxon>Lactobacillales</taxon>
        <taxon>Carnobacteriaceae</taxon>
        <taxon>Atopostipes</taxon>
    </lineage>
</organism>
<evidence type="ECO:0000259" key="2">
    <source>
        <dbReference type="SMART" id="SM01002"/>
    </source>
</evidence>
<proteinExistence type="predicted"/>
<dbReference type="EMBL" id="FQUF01000003">
    <property type="protein sequence ID" value="SHE32684.1"/>
    <property type="molecule type" value="Genomic_DNA"/>
</dbReference>
<name>A0A1M4SK78_9LACT</name>
<dbReference type="PANTHER" id="PTHR42795">
    <property type="entry name" value="ALANINE DEHYDROGENASE"/>
    <property type="match status" value="1"/>
</dbReference>
<dbReference type="OrthoDB" id="9804592at2"/>
<dbReference type="STRING" id="1121025.SAMN02745249_00213"/>
<evidence type="ECO:0000259" key="3">
    <source>
        <dbReference type="SMART" id="SM01003"/>
    </source>
</evidence>
<dbReference type="GO" id="GO:0005886">
    <property type="term" value="C:plasma membrane"/>
    <property type="evidence" value="ECO:0007669"/>
    <property type="project" value="TreeGrafter"/>
</dbReference>
<dbReference type="GO" id="GO:0006524">
    <property type="term" value="P:alanine catabolic process"/>
    <property type="evidence" value="ECO:0007669"/>
    <property type="project" value="TreeGrafter"/>
</dbReference>
<feature type="domain" description="Alanine dehydrogenase/pyridine nucleotide transhydrogenase NAD(H)-binding" evidence="2">
    <location>
        <begin position="141"/>
        <end position="260"/>
    </location>
</feature>
<evidence type="ECO:0000313" key="5">
    <source>
        <dbReference type="Proteomes" id="UP000184128"/>
    </source>
</evidence>
<keyword evidence="1" id="KW-0560">Oxidoreductase</keyword>
<dbReference type="Pfam" id="PF05222">
    <property type="entry name" value="AlaDh_PNT_N"/>
    <property type="match status" value="1"/>
</dbReference>
<evidence type="ECO:0000256" key="1">
    <source>
        <dbReference type="ARBA" id="ARBA00023002"/>
    </source>
</evidence>
<dbReference type="SMART" id="SM01003">
    <property type="entry name" value="AlaDh_PNT_N"/>
    <property type="match status" value="1"/>
</dbReference>